<gene>
    <name evidence="8" type="ORF">FGIG_03557</name>
</gene>
<dbReference type="STRING" id="46835.A0A504YA45"/>
<protein>
    <submittedName>
        <fullName evidence="8">Bcl-2 ous antagonist/killer</fullName>
    </submittedName>
</protein>
<keyword evidence="9" id="KW-1185">Reference proteome</keyword>
<dbReference type="PROSITE" id="PS01259">
    <property type="entry name" value="BH3"/>
    <property type="match status" value="1"/>
</dbReference>
<evidence type="ECO:0000256" key="3">
    <source>
        <dbReference type="ARBA" id="ARBA00009458"/>
    </source>
</evidence>
<keyword evidence="5" id="KW-0496">Mitochondrion</keyword>
<dbReference type="PRINTS" id="PR01862">
    <property type="entry name" value="BCL2FAMILY"/>
</dbReference>
<evidence type="ECO:0000259" key="7">
    <source>
        <dbReference type="SMART" id="SM00337"/>
    </source>
</evidence>
<dbReference type="InterPro" id="IPR046371">
    <property type="entry name" value="Bcl-2_BH1-3"/>
</dbReference>
<organism evidence="8 9">
    <name type="scientific">Fasciola gigantica</name>
    <name type="common">Giant liver fluke</name>
    <dbReference type="NCBI Taxonomy" id="46835"/>
    <lineage>
        <taxon>Eukaryota</taxon>
        <taxon>Metazoa</taxon>
        <taxon>Spiralia</taxon>
        <taxon>Lophotrochozoa</taxon>
        <taxon>Platyhelminthes</taxon>
        <taxon>Trematoda</taxon>
        <taxon>Digenea</taxon>
        <taxon>Plagiorchiida</taxon>
        <taxon>Echinostomata</taxon>
        <taxon>Echinostomatoidea</taxon>
        <taxon>Fasciolidae</taxon>
        <taxon>Fasciola</taxon>
    </lineage>
</organism>
<comment type="subcellular location">
    <subcellularLocation>
        <location evidence="2">Membrane</location>
    </subcellularLocation>
    <subcellularLocation>
        <location evidence="1">Mitochondrion</location>
    </subcellularLocation>
</comment>
<dbReference type="InterPro" id="IPR002475">
    <property type="entry name" value="Bcl2-like"/>
</dbReference>
<proteinExistence type="inferred from homology"/>
<dbReference type="GO" id="GO:0051400">
    <property type="term" value="F:BH domain binding"/>
    <property type="evidence" value="ECO:0007669"/>
    <property type="project" value="TreeGrafter"/>
</dbReference>
<dbReference type="Gene3D" id="1.10.437.10">
    <property type="entry name" value="Blc2-like"/>
    <property type="match status" value="1"/>
</dbReference>
<evidence type="ECO:0000313" key="8">
    <source>
        <dbReference type="EMBL" id="TPP58452.1"/>
    </source>
</evidence>
<accession>A0A504YA45</accession>
<dbReference type="Pfam" id="PF00452">
    <property type="entry name" value="Bcl-2"/>
    <property type="match status" value="1"/>
</dbReference>
<evidence type="ECO:0000256" key="4">
    <source>
        <dbReference type="ARBA" id="ARBA00022703"/>
    </source>
</evidence>
<dbReference type="PANTHER" id="PTHR11256:SF41">
    <property type="entry name" value="BCL-2 HOMOLOGOUS ANTAGONIST_KILLER"/>
    <property type="match status" value="1"/>
</dbReference>
<reference evidence="8 9" key="1">
    <citation type="submission" date="2019-04" db="EMBL/GenBank/DDBJ databases">
        <title>Annotation for the trematode Fasciola gigantica.</title>
        <authorList>
            <person name="Choi Y.-J."/>
        </authorList>
    </citation>
    <scope>NUCLEOTIDE SEQUENCE [LARGE SCALE GENOMIC DNA]</scope>
    <source>
        <strain evidence="8">Uganda_cow_1</strain>
    </source>
</reference>
<dbReference type="InterPro" id="IPR026298">
    <property type="entry name" value="Bcl-2_fam"/>
</dbReference>
<dbReference type="PANTHER" id="PTHR11256">
    <property type="entry name" value="BCL-2 RELATED"/>
    <property type="match status" value="1"/>
</dbReference>
<comment type="caution">
    <text evidence="8">The sequence shown here is derived from an EMBL/GenBank/DDBJ whole genome shotgun (WGS) entry which is preliminary data.</text>
</comment>
<keyword evidence="4" id="KW-0053">Apoptosis</keyword>
<dbReference type="GO" id="GO:0001836">
    <property type="term" value="P:release of cytochrome c from mitochondria"/>
    <property type="evidence" value="ECO:0007669"/>
    <property type="project" value="TreeGrafter"/>
</dbReference>
<evidence type="ECO:0000313" key="9">
    <source>
        <dbReference type="Proteomes" id="UP000316759"/>
    </source>
</evidence>
<comment type="similarity">
    <text evidence="3">Belongs to the Bcl-2 family.</text>
</comment>
<dbReference type="GO" id="GO:0042981">
    <property type="term" value="P:regulation of apoptotic process"/>
    <property type="evidence" value="ECO:0007669"/>
    <property type="project" value="InterPro"/>
</dbReference>
<evidence type="ECO:0000256" key="5">
    <source>
        <dbReference type="ARBA" id="ARBA00023128"/>
    </source>
</evidence>
<sequence length="115" mass="13396">MEMAVARNLAQIGDEINRRYGPRLDRMIKLLPVNECPMESFSRVARALFSRGPTNWGQIVTLFYFGYRLVIRRVRSDVASAFRQVYNCLITFCRQLNIFRWIAEQGGWVSLAFAN</sequence>
<feature type="domain" description="Bcl-2 Bcl-2 homology region 1-3" evidence="7">
    <location>
        <begin position="9"/>
        <end position="108"/>
    </location>
</feature>
<dbReference type="EMBL" id="SUNJ01012005">
    <property type="protein sequence ID" value="TPP58452.1"/>
    <property type="molecule type" value="Genomic_DNA"/>
</dbReference>
<dbReference type="GO" id="GO:0008630">
    <property type="term" value="P:intrinsic apoptotic signaling pathway in response to DNA damage"/>
    <property type="evidence" value="ECO:0007669"/>
    <property type="project" value="TreeGrafter"/>
</dbReference>
<dbReference type="InterPro" id="IPR020728">
    <property type="entry name" value="Bcl2_BH3_motif_CS"/>
</dbReference>
<dbReference type="InterPro" id="IPR036834">
    <property type="entry name" value="Bcl-2-like_sf"/>
</dbReference>
<evidence type="ECO:0000256" key="2">
    <source>
        <dbReference type="ARBA" id="ARBA00004370"/>
    </source>
</evidence>
<dbReference type="GO" id="GO:0005741">
    <property type="term" value="C:mitochondrial outer membrane"/>
    <property type="evidence" value="ECO:0007669"/>
    <property type="project" value="TreeGrafter"/>
</dbReference>
<keyword evidence="6" id="KW-0472">Membrane</keyword>
<dbReference type="AlphaFoldDB" id="A0A504YA45"/>
<dbReference type="SUPFAM" id="SSF56854">
    <property type="entry name" value="Bcl-2 inhibitors of programmed cell death"/>
    <property type="match status" value="1"/>
</dbReference>
<evidence type="ECO:0000256" key="1">
    <source>
        <dbReference type="ARBA" id="ARBA00004173"/>
    </source>
</evidence>
<dbReference type="Proteomes" id="UP000316759">
    <property type="component" value="Unassembled WGS sequence"/>
</dbReference>
<dbReference type="SMART" id="SM00337">
    <property type="entry name" value="BCL"/>
    <property type="match status" value="1"/>
</dbReference>
<dbReference type="GO" id="GO:0015288">
    <property type="term" value="F:porin activity"/>
    <property type="evidence" value="ECO:0007669"/>
    <property type="project" value="TreeGrafter"/>
</dbReference>
<dbReference type="GO" id="GO:0097192">
    <property type="term" value="P:extrinsic apoptotic signaling pathway in absence of ligand"/>
    <property type="evidence" value="ECO:0007669"/>
    <property type="project" value="TreeGrafter"/>
</dbReference>
<dbReference type="OrthoDB" id="6020735at2759"/>
<name>A0A504YA45_FASGI</name>
<dbReference type="CDD" id="cd06845">
    <property type="entry name" value="Bcl-2_like"/>
    <property type="match status" value="1"/>
</dbReference>
<evidence type="ECO:0000256" key="6">
    <source>
        <dbReference type="ARBA" id="ARBA00023136"/>
    </source>
</evidence>
<dbReference type="PROSITE" id="PS50062">
    <property type="entry name" value="BCL2_FAMILY"/>
    <property type="match status" value="1"/>
</dbReference>